<protein>
    <submittedName>
        <fullName evidence="2">Uncharacterized protein</fullName>
    </submittedName>
</protein>
<keyword evidence="1" id="KW-0812">Transmembrane</keyword>
<accession>G0TU95</accession>
<sequence>MGILSLQIGGLSVLRRCLLAFFALNAALSFIFGWMMDTTSLSVFCIPAVERGWDMKVKALACRRAAAWCIFSFALVVLAPLRVCICSSCRVVYSLLRLHIHRRCSNVVSRERRNLLGCKDSDGEEEEMIGF</sequence>
<feature type="transmembrane region" description="Helical" evidence="1">
    <location>
        <begin position="17"/>
        <end position="36"/>
    </location>
</feature>
<dbReference type="PANTHER" id="PTHR39668:SF1">
    <property type="entry name" value="T. BRUCEI SPP.-SPECIFIC PROTEIN"/>
    <property type="match status" value="1"/>
</dbReference>
<evidence type="ECO:0000256" key="1">
    <source>
        <dbReference type="SAM" id="Phobius"/>
    </source>
</evidence>
<reference evidence="2" key="1">
    <citation type="journal article" date="2012" name="Proc. Natl. Acad. Sci. U.S.A.">
        <title>Antigenic diversity is generated by distinct evolutionary mechanisms in African trypanosome species.</title>
        <authorList>
            <person name="Jackson A.P."/>
            <person name="Berry A."/>
            <person name="Aslett M."/>
            <person name="Allison H.C."/>
            <person name="Burton P."/>
            <person name="Vavrova-Anderson J."/>
            <person name="Brown R."/>
            <person name="Browne H."/>
            <person name="Corton N."/>
            <person name="Hauser H."/>
            <person name="Gamble J."/>
            <person name="Gilderthorp R."/>
            <person name="Marcello L."/>
            <person name="McQuillan J."/>
            <person name="Otto T.D."/>
            <person name="Quail M.A."/>
            <person name="Sanders M.J."/>
            <person name="van Tonder A."/>
            <person name="Ginger M.L."/>
            <person name="Field M.C."/>
            <person name="Barry J.D."/>
            <person name="Hertz-Fowler C."/>
            <person name="Berriman M."/>
        </authorList>
    </citation>
    <scope>NUCLEOTIDE SEQUENCE</scope>
    <source>
        <strain evidence="2">Y486</strain>
    </source>
</reference>
<organism evidence="2">
    <name type="scientific">Trypanosoma vivax (strain Y486)</name>
    <dbReference type="NCBI Taxonomy" id="1055687"/>
    <lineage>
        <taxon>Eukaryota</taxon>
        <taxon>Discoba</taxon>
        <taxon>Euglenozoa</taxon>
        <taxon>Kinetoplastea</taxon>
        <taxon>Metakinetoplastina</taxon>
        <taxon>Trypanosomatida</taxon>
        <taxon>Trypanosomatidae</taxon>
        <taxon>Trypanosoma</taxon>
        <taxon>Duttonella</taxon>
    </lineage>
</organism>
<dbReference type="EMBL" id="HE573020">
    <property type="protein sequence ID" value="CCC47529.1"/>
    <property type="molecule type" value="Genomic_DNA"/>
</dbReference>
<name>G0TU95_TRYVY</name>
<evidence type="ECO:0000313" key="2">
    <source>
        <dbReference type="EMBL" id="CCC47529.1"/>
    </source>
</evidence>
<gene>
    <name evidence="2" type="ORF">TVY486_0401950</name>
</gene>
<proteinExistence type="predicted"/>
<feature type="transmembrane region" description="Helical" evidence="1">
    <location>
        <begin position="65"/>
        <end position="93"/>
    </location>
</feature>
<dbReference type="AlphaFoldDB" id="G0TU95"/>
<dbReference type="PANTHER" id="PTHR39668">
    <property type="entry name" value="HYPOTHETICAL TRANSMEMBRANE PROTEIN L6586.03-RELATED"/>
    <property type="match status" value="1"/>
</dbReference>
<keyword evidence="1" id="KW-0472">Membrane</keyword>
<keyword evidence="1" id="KW-1133">Transmembrane helix</keyword>